<dbReference type="InterPro" id="IPR000048">
    <property type="entry name" value="IQ_motif_EF-hand-BS"/>
</dbReference>
<reference evidence="6" key="2">
    <citation type="submission" date="2020-07" db="EMBL/GenBank/DDBJ databases">
        <authorList>
            <person name="Vera ALvarez R."/>
            <person name="Arias-Moreno D.M."/>
            <person name="Jimenez-Jacinto V."/>
            <person name="Jimenez-Bremont J.F."/>
            <person name="Swaminathan K."/>
            <person name="Moose S.P."/>
            <person name="Guerrero-Gonzalez M.L."/>
            <person name="Marino-Ramirez L."/>
            <person name="Landsman D."/>
            <person name="Rodriguez-Kessler M."/>
            <person name="Delgado-Sanchez P."/>
        </authorList>
    </citation>
    <scope>NUCLEOTIDE SEQUENCE</scope>
    <source>
        <tissue evidence="6">Cladode</tissue>
    </source>
</reference>
<comment type="subunit">
    <text evidence="3">Binds to multiple calmodulin (CaM) in the presence of Ca(2+) and CaM-like proteins.</text>
</comment>
<sequence>MSKKRSWLCFIKTLFFPETLQHHHQQQMCKRKIWLFGRQKRAKALPLPPPLVLQKTEAEAGEEQSKREEDNQKLSPQFQEEVTKSSEIMAKDVTFQFIQQLENHVENLAATKIQTVYRGYLARKALRALKGFVTLQAIIRGRAVRRQAMTTLKCLQAIVNIQSELCTRRVQMAQIKCRASQLSDLRDEKPKVESNRHRRDDALLSKVDEIDIILRKKEAILRRQRIKAYSFNHRHSTDSEGGKAEGRLRYWLEHNMNDQDPKLSNTEGLSNPHVISLQRRSFHNHRKLNSYAEDGFPTYMAATESARAKTRSLSSPRVRPIHLDTYSDSDSPYKHRLLSLMSSINSQVTCSGSSRISNKSSHCSNTLQQKSPSSKGHFGPVRSSRNLKVAN</sequence>
<evidence type="ECO:0000256" key="3">
    <source>
        <dbReference type="ARBA" id="ARBA00024378"/>
    </source>
</evidence>
<dbReference type="GO" id="GO:0005516">
    <property type="term" value="F:calmodulin binding"/>
    <property type="evidence" value="ECO:0007669"/>
    <property type="project" value="UniProtKB-KW"/>
</dbReference>
<organism evidence="6">
    <name type="scientific">Opuntia streptacantha</name>
    <name type="common">Prickly pear cactus</name>
    <name type="synonym">Opuntia cardona</name>
    <dbReference type="NCBI Taxonomy" id="393608"/>
    <lineage>
        <taxon>Eukaryota</taxon>
        <taxon>Viridiplantae</taxon>
        <taxon>Streptophyta</taxon>
        <taxon>Embryophyta</taxon>
        <taxon>Tracheophyta</taxon>
        <taxon>Spermatophyta</taxon>
        <taxon>Magnoliopsida</taxon>
        <taxon>eudicotyledons</taxon>
        <taxon>Gunneridae</taxon>
        <taxon>Pentapetalae</taxon>
        <taxon>Caryophyllales</taxon>
        <taxon>Cactineae</taxon>
        <taxon>Cactaceae</taxon>
        <taxon>Opuntioideae</taxon>
        <taxon>Opuntia</taxon>
    </lineage>
</organism>
<feature type="domain" description="DUF4005" evidence="5">
    <location>
        <begin position="285"/>
        <end position="360"/>
    </location>
</feature>
<dbReference type="Gene3D" id="1.20.5.190">
    <property type="match status" value="1"/>
</dbReference>
<feature type="region of interest" description="Disordered" evidence="4">
    <location>
        <begin position="352"/>
        <end position="391"/>
    </location>
</feature>
<evidence type="ECO:0000259" key="5">
    <source>
        <dbReference type="Pfam" id="PF13178"/>
    </source>
</evidence>
<name>A0A7C8ZXM0_OPUST</name>
<reference evidence="6" key="1">
    <citation type="journal article" date="2013" name="J. Plant Res.">
        <title>Effect of fungi and light on seed germination of three Opuntia species from semiarid lands of central Mexico.</title>
        <authorList>
            <person name="Delgado-Sanchez P."/>
            <person name="Jimenez-Bremont J.F."/>
            <person name="Guerrero-Gonzalez Mde L."/>
            <person name="Flores J."/>
        </authorList>
    </citation>
    <scope>NUCLEOTIDE SEQUENCE</scope>
    <source>
        <tissue evidence="6">Cladode</tissue>
    </source>
</reference>
<proteinExistence type="inferred from homology"/>
<dbReference type="CDD" id="cd23767">
    <property type="entry name" value="IQCD"/>
    <property type="match status" value="1"/>
</dbReference>
<feature type="compositionally biased region" description="Polar residues" evidence="4">
    <location>
        <begin position="352"/>
        <end position="374"/>
    </location>
</feature>
<dbReference type="PANTHER" id="PTHR32295">
    <property type="entry name" value="IQ-DOMAIN 5-RELATED"/>
    <property type="match status" value="1"/>
</dbReference>
<evidence type="ECO:0000256" key="1">
    <source>
        <dbReference type="ARBA" id="ARBA00022860"/>
    </source>
</evidence>
<dbReference type="AlphaFoldDB" id="A0A7C8ZXM0"/>
<evidence type="ECO:0000313" key="6">
    <source>
        <dbReference type="EMBL" id="MBA4652951.1"/>
    </source>
</evidence>
<dbReference type="PROSITE" id="PS50096">
    <property type="entry name" value="IQ"/>
    <property type="match status" value="2"/>
</dbReference>
<dbReference type="EMBL" id="GISG01176823">
    <property type="protein sequence ID" value="MBA4652951.1"/>
    <property type="molecule type" value="Transcribed_RNA"/>
</dbReference>
<feature type="compositionally biased region" description="Basic and acidic residues" evidence="4">
    <location>
        <begin position="63"/>
        <end position="72"/>
    </location>
</feature>
<evidence type="ECO:0000256" key="2">
    <source>
        <dbReference type="ARBA" id="ARBA00024341"/>
    </source>
</evidence>
<protein>
    <recommendedName>
        <fullName evidence="5">DUF4005 domain-containing protein</fullName>
    </recommendedName>
</protein>
<keyword evidence="1" id="KW-0112">Calmodulin-binding</keyword>
<dbReference type="Pfam" id="PF00612">
    <property type="entry name" value="IQ"/>
    <property type="match status" value="1"/>
</dbReference>
<dbReference type="InterPro" id="IPR025064">
    <property type="entry name" value="DUF4005"/>
</dbReference>
<evidence type="ECO:0000256" key="4">
    <source>
        <dbReference type="SAM" id="MobiDB-lite"/>
    </source>
</evidence>
<dbReference type="SMART" id="SM00015">
    <property type="entry name" value="IQ"/>
    <property type="match status" value="1"/>
</dbReference>
<feature type="region of interest" description="Disordered" evidence="4">
    <location>
        <begin position="56"/>
        <end position="78"/>
    </location>
</feature>
<dbReference type="PANTHER" id="PTHR32295:SF41">
    <property type="entry name" value="PROTEIN IQ-DOMAIN 11"/>
    <property type="match status" value="1"/>
</dbReference>
<comment type="similarity">
    <text evidence="2">Belongs to the IQD family.</text>
</comment>
<accession>A0A7C8ZXM0</accession>
<dbReference type="Pfam" id="PF13178">
    <property type="entry name" value="DUF4005"/>
    <property type="match status" value="1"/>
</dbReference>